<dbReference type="AlphaFoldDB" id="A0A7J5UMT3"/>
<gene>
    <name evidence="1" type="ORF">GB883_12825</name>
</gene>
<evidence type="ECO:0000313" key="1">
    <source>
        <dbReference type="EMBL" id="KAE8763696.1"/>
    </source>
</evidence>
<dbReference type="Proteomes" id="UP000451860">
    <property type="component" value="Unassembled WGS sequence"/>
</dbReference>
<sequence>MLSLPTAHAAALTSLRAAEAALRTEPVVTFERLCARNVALVHAVKAGVPEALVAESTGLRDAALELALARGQFCAELSTR</sequence>
<reference evidence="1 2" key="1">
    <citation type="submission" date="2019-10" db="EMBL/GenBank/DDBJ databases">
        <title>Georgenia wutianyii sp. nov. and Georgenia yuyongxinii sp. nov. isolated from plateau pika (Ochotona curzoniae) in the Qinghai-Tibet plateau of China.</title>
        <authorList>
            <person name="Tian Z."/>
        </authorList>
    </citation>
    <scope>NUCLEOTIDE SEQUENCE [LARGE SCALE GENOMIC DNA]</scope>
    <source>
        <strain evidence="1 2">DSM 21501</strain>
    </source>
</reference>
<proteinExistence type="predicted"/>
<protein>
    <submittedName>
        <fullName evidence="1">Uncharacterized protein</fullName>
    </submittedName>
</protein>
<accession>A0A7J5UMT3</accession>
<organism evidence="1 2">
    <name type="scientific">Georgenia thermotolerans</name>
    <dbReference type="NCBI Taxonomy" id="527326"/>
    <lineage>
        <taxon>Bacteria</taxon>
        <taxon>Bacillati</taxon>
        <taxon>Actinomycetota</taxon>
        <taxon>Actinomycetes</taxon>
        <taxon>Micrococcales</taxon>
        <taxon>Bogoriellaceae</taxon>
        <taxon>Georgenia</taxon>
    </lineage>
</organism>
<comment type="caution">
    <text evidence="1">The sequence shown here is derived from an EMBL/GenBank/DDBJ whole genome shotgun (WGS) entry which is preliminary data.</text>
</comment>
<dbReference type="EMBL" id="WHJE01000060">
    <property type="protein sequence ID" value="KAE8763696.1"/>
    <property type="molecule type" value="Genomic_DNA"/>
</dbReference>
<name>A0A7J5UMT3_9MICO</name>
<dbReference type="RefSeq" id="WP_152204288.1">
    <property type="nucleotide sequence ID" value="NZ_VUKF01000048.1"/>
</dbReference>
<dbReference type="OrthoDB" id="9988191at2"/>
<evidence type="ECO:0000313" key="2">
    <source>
        <dbReference type="Proteomes" id="UP000451860"/>
    </source>
</evidence>
<keyword evidence="2" id="KW-1185">Reference proteome</keyword>